<gene>
    <name evidence="1" type="ORF">PILCRDRAFT_823248</name>
</gene>
<dbReference type="OrthoDB" id="514292at2759"/>
<organism evidence="1 2">
    <name type="scientific">Piloderma croceum (strain F 1598)</name>
    <dbReference type="NCBI Taxonomy" id="765440"/>
    <lineage>
        <taxon>Eukaryota</taxon>
        <taxon>Fungi</taxon>
        <taxon>Dikarya</taxon>
        <taxon>Basidiomycota</taxon>
        <taxon>Agaricomycotina</taxon>
        <taxon>Agaricomycetes</taxon>
        <taxon>Agaricomycetidae</taxon>
        <taxon>Atheliales</taxon>
        <taxon>Atheliaceae</taxon>
        <taxon>Piloderma</taxon>
    </lineage>
</organism>
<dbReference type="GO" id="GO:0009187">
    <property type="term" value="P:cyclic nucleotide metabolic process"/>
    <property type="evidence" value="ECO:0007669"/>
    <property type="project" value="TreeGrafter"/>
</dbReference>
<dbReference type="HOGENOM" id="CLU_081919_0_0_1"/>
<keyword evidence="2" id="KW-1185">Reference proteome</keyword>
<dbReference type="InterPro" id="IPR009097">
    <property type="entry name" value="Cyclic_Pdiesterase"/>
</dbReference>
<evidence type="ECO:0000313" key="2">
    <source>
        <dbReference type="Proteomes" id="UP000054166"/>
    </source>
</evidence>
<dbReference type="EMBL" id="KN833008">
    <property type="protein sequence ID" value="KIM79704.1"/>
    <property type="molecule type" value="Genomic_DNA"/>
</dbReference>
<dbReference type="InParanoid" id="A0A0C3FIX0"/>
<proteinExistence type="predicted"/>
<dbReference type="PANTHER" id="PTHR28141">
    <property type="entry name" value="2',3'-CYCLIC-NUCLEOTIDE 3'-PHOSPHODIESTERASE"/>
    <property type="match status" value="1"/>
</dbReference>
<dbReference type="Gene3D" id="3.90.1140.10">
    <property type="entry name" value="Cyclic phosphodiesterase"/>
    <property type="match status" value="1"/>
</dbReference>
<name>A0A0C3FIX0_PILCF</name>
<dbReference type="GO" id="GO:0004113">
    <property type="term" value="F:2',3'-cyclic-nucleotide 3'-phosphodiesterase activity"/>
    <property type="evidence" value="ECO:0007669"/>
    <property type="project" value="TreeGrafter"/>
</dbReference>
<reference evidence="2" key="2">
    <citation type="submission" date="2015-01" db="EMBL/GenBank/DDBJ databases">
        <title>Evolutionary Origins and Diversification of the Mycorrhizal Mutualists.</title>
        <authorList>
            <consortium name="DOE Joint Genome Institute"/>
            <consortium name="Mycorrhizal Genomics Consortium"/>
            <person name="Kohler A."/>
            <person name="Kuo A."/>
            <person name="Nagy L.G."/>
            <person name="Floudas D."/>
            <person name="Copeland A."/>
            <person name="Barry K.W."/>
            <person name="Cichocki N."/>
            <person name="Veneault-Fourrey C."/>
            <person name="LaButti K."/>
            <person name="Lindquist E.A."/>
            <person name="Lipzen A."/>
            <person name="Lundell T."/>
            <person name="Morin E."/>
            <person name="Murat C."/>
            <person name="Riley R."/>
            <person name="Ohm R."/>
            <person name="Sun H."/>
            <person name="Tunlid A."/>
            <person name="Henrissat B."/>
            <person name="Grigoriev I.V."/>
            <person name="Hibbett D.S."/>
            <person name="Martin F."/>
        </authorList>
    </citation>
    <scope>NUCLEOTIDE SEQUENCE [LARGE SCALE GENOMIC DNA]</scope>
    <source>
        <strain evidence="2">F 1598</strain>
    </source>
</reference>
<dbReference type="PANTHER" id="PTHR28141:SF1">
    <property type="entry name" value="2',3'-CYCLIC-NUCLEOTIDE 3'-PHOSPHODIESTERASE"/>
    <property type="match status" value="1"/>
</dbReference>
<accession>A0A0C3FIX0</accession>
<evidence type="ECO:0000313" key="1">
    <source>
        <dbReference type="EMBL" id="KIM79704.1"/>
    </source>
</evidence>
<reference evidence="1 2" key="1">
    <citation type="submission" date="2014-04" db="EMBL/GenBank/DDBJ databases">
        <authorList>
            <consortium name="DOE Joint Genome Institute"/>
            <person name="Kuo A."/>
            <person name="Tarkka M."/>
            <person name="Buscot F."/>
            <person name="Kohler A."/>
            <person name="Nagy L.G."/>
            <person name="Floudas D."/>
            <person name="Copeland A."/>
            <person name="Barry K.W."/>
            <person name="Cichocki N."/>
            <person name="Veneault-Fourrey C."/>
            <person name="LaButti K."/>
            <person name="Lindquist E.A."/>
            <person name="Lipzen A."/>
            <person name="Lundell T."/>
            <person name="Morin E."/>
            <person name="Murat C."/>
            <person name="Sun H."/>
            <person name="Tunlid A."/>
            <person name="Henrissat B."/>
            <person name="Grigoriev I.V."/>
            <person name="Hibbett D.S."/>
            <person name="Martin F."/>
            <person name="Nordberg H.P."/>
            <person name="Cantor M.N."/>
            <person name="Hua S.X."/>
        </authorList>
    </citation>
    <scope>NUCLEOTIDE SEQUENCE [LARGE SCALE GENOMIC DNA]</scope>
    <source>
        <strain evidence="1 2">F 1598</strain>
    </source>
</reference>
<sequence>MGVALWLVPSQSASHDLQQIMDFRSSQSKSSSSKSYSNFHPHITLASGIPSSVSTTSLLACIPEHAALPVEFKSLEVGETYFRSVFLAIHASPNLSGLHQHINNELKKLDGVEPRSPCFPHLSLFYIDDSEAEERQMIADELLSSGRVVKDGRDRIVLDCFIDKHTVRHELSGFDGVEVWIVNCEGQVRQWEALAKVDLTARS</sequence>
<evidence type="ECO:0008006" key="3">
    <source>
        <dbReference type="Google" id="ProtNLM"/>
    </source>
</evidence>
<dbReference type="SUPFAM" id="SSF55144">
    <property type="entry name" value="LigT-like"/>
    <property type="match status" value="1"/>
</dbReference>
<dbReference type="STRING" id="765440.A0A0C3FIX0"/>
<dbReference type="Pfam" id="PF07823">
    <property type="entry name" value="CPDase"/>
    <property type="match status" value="1"/>
</dbReference>
<dbReference type="AlphaFoldDB" id="A0A0C3FIX0"/>
<protein>
    <recommendedName>
        <fullName evidence="3">2',3'-cyclic-nucleotide 3'-phosphodiesterase</fullName>
    </recommendedName>
</protein>
<dbReference type="InterPro" id="IPR012386">
    <property type="entry name" value="Cyclic-nucl_3Pdiesterase"/>
</dbReference>
<dbReference type="Proteomes" id="UP000054166">
    <property type="component" value="Unassembled WGS sequence"/>
</dbReference>